<evidence type="ECO:0000256" key="6">
    <source>
        <dbReference type="ARBA" id="ARBA00022843"/>
    </source>
</evidence>
<evidence type="ECO:0000256" key="1">
    <source>
        <dbReference type="ARBA" id="ARBA00004123"/>
    </source>
</evidence>
<dbReference type="GeneID" id="583735"/>
<evidence type="ECO:0000256" key="3">
    <source>
        <dbReference type="ARBA" id="ARBA00022490"/>
    </source>
</evidence>
<dbReference type="Pfam" id="PF10497">
    <property type="entry name" value="zf-4CXXC_R1"/>
    <property type="match status" value="1"/>
</dbReference>
<dbReference type="PANTHER" id="PTHR31169:SF8">
    <property type="entry name" value="ZINC-FINGER DOMAIN OF MONOAMINE-OXIDASE A REPRESSOR R1 PROTEIN"/>
    <property type="match status" value="1"/>
</dbReference>
<dbReference type="GO" id="GO:0006355">
    <property type="term" value="P:regulation of DNA-templated transcription"/>
    <property type="evidence" value="ECO:0007669"/>
    <property type="project" value="InterPro"/>
</dbReference>
<comment type="subcellular location">
    <subcellularLocation>
        <location evidence="2">Cytoplasm</location>
    </subcellularLocation>
    <subcellularLocation>
        <location evidence="1">Nucleus</location>
    </subcellularLocation>
</comment>
<dbReference type="Proteomes" id="UP000007110">
    <property type="component" value="Unassembled WGS sequence"/>
</dbReference>
<keyword evidence="5" id="KW-0597">Phosphoprotein</keyword>
<keyword evidence="7" id="KW-0805">Transcription regulation</keyword>
<proteinExistence type="predicted"/>
<dbReference type="PANTHER" id="PTHR31169">
    <property type="entry name" value="OS05G0300700 PROTEIN"/>
    <property type="match status" value="1"/>
</dbReference>
<protein>
    <recommendedName>
        <fullName evidence="11">Zinc-finger domain-containing protein</fullName>
    </recommendedName>
</protein>
<accession>A0A7M7NB10</accession>
<evidence type="ECO:0000259" key="11">
    <source>
        <dbReference type="Pfam" id="PF10497"/>
    </source>
</evidence>
<dbReference type="OMA" id="PPCRGNC"/>
<keyword evidence="3" id="KW-0963">Cytoplasm</keyword>
<name>A0A7M7NB10_STRPU</name>
<feature type="compositionally biased region" description="Low complexity" evidence="10">
    <location>
        <begin position="121"/>
        <end position="135"/>
    </location>
</feature>
<dbReference type="AlphaFoldDB" id="A0A7M7NB10"/>
<keyword evidence="13" id="KW-1185">Reference proteome</keyword>
<reference evidence="12" key="2">
    <citation type="submission" date="2021-01" db="UniProtKB">
        <authorList>
            <consortium name="EnsemblMetazoa"/>
        </authorList>
    </citation>
    <scope>IDENTIFICATION</scope>
</reference>
<dbReference type="KEGG" id="spu:583735"/>
<dbReference type="GO" id="GO:0005737">
    <property type="term" value="C:cytoplasm"/>
    <property type="evidence" value="ECO:0007669"/>
    <property type="project" value="UniProtKB-SubCell"/>
</dbReference>
<dbReference type="FunCoup" id="A0A7M7NB10">
    <property type="interactions" value="250"/>
</dbReference>
<dbReference type="InterPro" id="IPR018866">
    <property type="entry name" value="Znf-4CXXC_R1"/>
</dbReference>
<evidence type="ECO:0000256" key="8">
    <source>
        <dbReference type="ARBA" id="ARBA00023163"/>
    </source>
</evidence>
<evidence type="ECO:0000256" key="2">
    <source>
        <dbReference type="ARBA" id="ARBA00004496"/>
    </source>
</evidence>
<feature type="domain" description="Zinc-finger" evidence="11">
    <location>
        <begin position="249"/>
        <end position="347"/>
    </location>
</feature>
<evidence type="ECO:0000313" key="13">
    <source>
        <dbReference type="Proteomes" id="UP000007110"/>
    </source>
</evidence>
<feature type="region of interest" description="Disordered" evidence="10">
    <location>
        <begin position="202"/>
        <end position="232"/>
    </location>
</feature>
<dbReference type="OrthoDB" id="298344at2759"/>
<feature type="region of interest" description="Disordered" evidence="10">
    <location>
        <begin position="95"/>
        <end position="181"/>
    </location>
</feature>
<dbReference type="GO" id="GO:0005634">
    <property type="term" value="C:nucleus"/>
    <property type="evidence" value="ECO:0000318"/>
    <property type="project" value="GO_Central"/>
</dbReference>
<dbReference type="RefSeq" id="XP_030833692.1">
    <property type="nucleotide sequence ID" value="XM_030977832.1"/>
</dbReference>
<keyword evidence="9" id="KW-0539">Nucleus</keyword>
<evidence type="ECO:0000256" key="4">
    <source>
        <dbReference type="ARBA" id="ARBA00022499"/>
    </source>
</evidence>
<dbReference type="EnsemblMetazoa" id="XM_030977832">
    <property type="protein sequence ID" value="XP_030833692"/>
    <property type="gene ID" value="LOC583735"/>
</dbReference>
<keyword evidence="4" id="KW-1017">Isopeptide bond</keyword>
<evidence type="ECO:0000256" key="10">
    <source>
        <dbReference type="SAM" id="MobiDB-lite"/>
    </source>
</evidence>
<evidence type="ECO:0000256" key="7">
    <source>
        <dbReference type="ARBA" id="ARBA00023015"/>
    </source>
</evidence>
<evidence type="ECO:0000256" key="5">
    <source>
        <dbReference type="ARBA" id="ARBA00022553"/>
    </source>
</evidence>
<organism evidence="12 13">
    <name type="scientific">Strongylocentrotus purpuratus</name>
    <name type="common">Purple sea urchin</name>
    <dbReference type="NCBI Taxonomy" id="7668"/>
    <lineage>
        <taxon>Eukaryota</taxon>
        <taxon>Metazoa</taxon>
        <taxon>Echinodermata</taxon>
        <taxon>Eleutherozoa</taxon>
        <taxon>Echinozoa</taxon>
        <taxon>Echinoidea</taxon>
        <taxon>Euechinoidea</taxon>
        <taxon>Echinacea</taxon>
        <taxon>Camarodonta</taxon>
        <taxon>Echinidea</taxon>
        <taxon>Strongylocentrotidae</taxon>
        <taxon>Strongylocentrotus</taxon>
    </lineage>
</organism>
<reference evidence="13" key="1">
    <citation type="submission" date="2015-02" db="EMBL/GenBank/DDBJ databases">
        <title>Genome sequencing for Strongylocentrotus purpuratus.</title>
        <authorList>
            <person name="Murali S."/>
            <person name="Liu Y."/>
            <person name="Vee V."/>
            <person name="English A."/>
            <person name="Wang M."/>
            <person name="Skinner E."/>
            <person name="Han Y."/>
            <person name="Muzny D.M."/>
            <person name="Worley K.C."/>
            <person name="Gibbs R.A."/>
        </authorList>
    </citation>
    <scope>NUCLEOTIDE SEQUENCE</scope>
</reference>
<dbReference type="InParanoid" id="A0A7M7NB10"/>
<evidence type="ECO:0000256" key="9">
    <source>
        <dbReference type="ARBA" id="ARBA00023242"/>
    </source>
</evidence>
<dbReference type="InterPro" id="IPR040221">
    <property type="entry name" value="CDCA7/CDA7L"/>
</dbReference>
<evidence type="ECO:0000313" key="12">
    <source>
        <dbReference type="EnsemblMetazoa" id="XP_030833692"/>
    </source>
</evidence>
<keyword evidence="6" id="KW-0832">Ubl conjugation</keyword>
<keyword evidence="8" id="KW-0804">Transcription</keyword>
<sequence length="353" mass="40218">MAPNKKNCTDLPAMFTADLFCGEAIDDETYEERRRKNIKENQAMLTKLLADIKDLPGLPDLPMFRQAPAPKVSCAEACRKHSIIFLYAQPVKPVKPRRSLDTERASPLRRNPSRHARYSPSKDSPSSRTRLSSRLQQKREEEGDDVFPMMPGQKLVIKFGPSPASRKRRLSDGESDVESRGDEFEIFEDELPLEEEIIMKDDEESDEEYEVPTPTKKRRGPTYNAPRHPDDITEEELKMVADSVKDKSYDSIYGSTCHQCRQKTNDMKTICHSATCSGVRGQFCGPCLRNRYGEDAREALLDETWTCPPCRGNCNCSFCRKKQGRNATGILIHLAKHNGYRSVKDFLESFGRN</sequence>